<reference evidence="3 4" key="1">
    <citation type="submission" date="2017-01" db="EMBL/GenBank/DDBJ databases">
        <title>Genome analysis of Paenibacillus selenitrireducens ES3-24.</title>
        <authorList>
            <person name="Xu D."/>
            <person name="Yao R."/>
            <person name="Zheng S."/>
        </authorList>
    </citation>
    <scope>NUCLEOTIDE SEQUENCE [LARGE SCALE GENOMIC DNA]</scope>
    <source>
        <strain evidence="3 4">ES3-24</strain>
    </source>
</reference>
<dbReference type="PANTHER" id="PTHR48081:SF3">
    <property type="entry name" value="ALPHA_BETA HYDROLASE FOLD-3 DOMAIN-CONTAINING PROTEIN"/>
    <property type="match status" value="1"/>
</dbReference>
<dbReference type="RefSeq" id="WP_078502354.1">
    <property type="nucleotide sequence ID" value="NZ_MSZX01000014.1"/>
</dbReference>
<evidence type="ECO:0000259" key="2">
    <source>
        <dbReference type="Pfam" id="PF20434"/>
    </source>
</evidence>
<organism evidence="3 4">
    <name type="scientific">Paenibacillus selenitireducens</name>
    <dbReference type="NCBI Taxonomy" id="1324314"/>
    <lineage>
        <taxon>Bacteria</taxon>
        <taxon>Bacillati</taxon>
        <taxon>Bacillota</taxon>
        <taxon>Bacilli</taxon>
        <taxon>Bacillales</taxon>
        <taxon>Paenibacillaceae</taxon>
        <taxon>Paenibacillus</taxon>
    </lineage>
</organism>
<dbReference type="InterPro" id="IPR029058">
    <property type="entry name" value="AB_hydrolase_fold"/>
</dbReference>
<dbReference type="STRING" id="1324314.BVG16_27275"/>
<keyword evidence="4" id="KW-1185">Reference proteome</keyword>
<evidence type="ECO:0000313" key="4">
    <source>
        <dbReference type="Proteomes" id="UP000190188"/>
    </source>
</evidence>
<dbReference type="GO" id="GO:0016787">
    <property type="term" value="F:hydrolase activity"/>
    <property type="evidence" value="ECO:0007669"/>
    <property type="project" value="UniProtKB-KW"/>
</dbReference>
<dbReference type="OrthoDB" id="179999at2"/>
<evidence type="ECO:0000313" key="3">
    <source>
        <dbReference type="EMBL" id="OPA73784.1"/>
    </source>
</evidence>
<keyword evidence="1" id="KW-0378">Hydrolase</keyword>
<evidence type="ECO:0000256" key="1">
    <source>
        <dbReference type="ARBA" id="ARBA00022801"/>
    </source>
</evidence>
<dbReference type="Gene3D" id="3.40.50.1820">
    <property type="entry name" value="alpha/beta hydrolase"/>
    <property type="match status" value="1"/>
</dbReference>
<gene>
    <name evidence="3" type="ORF">BVG16_27275</name>
</gene>
<dbReference type="InterPro" id="IPR050300">
    <property type="entry name" value="GDXG_lipolytic_enzyme"/>
</dbReference>
<protein>
    <recommendedName>
        <fullName evidence="2">BD-FAE-like domain-containing protein</fullName>
    </recommendedName>
</protein>
<dbReference type="InterPro" id="IPR049492">
    <property type="entry name" value="BD-FAE-like_dom"/>
</dbReference>
<comment type="caution">
    <text evidence="3">The sequence shown here is derived from an EMBL/GenBank/DDBJ whole genome shotgun (WGS) entry which is preliminary data.</text>
</comment>
<dbReference type="AlphaFoldDB" id="A0A1T2X1P0"/>
<name>A0A1T2X1P0_9BACL</name>
<sequence>MKQTRIYKELENCSLYADVFDQGRSTPVIVYFHGGALIFGSKSWLPQEQIEFFTNAGFSVISIDYRLAPETKMEWIIEDIRDALTWVKNTAIQWYDFDASQIILMGSSAGGYLSLLAGTMGFKAKAIVSFYGYGDILGDWLANPSEHYCSRPMVHRSNAYELLGDREITDGSWDRFNYYLFCRQQGNWVSEVTGYDRIRDKAKLTRMNPIQNLTSEFPPTLLLHGNQDTDVPYEQSVIMNEKLQEYGVDTRLITIEGGDHGFDQHFHEPSVQRAFHNVVDFLRRHLA</sequence>
<dbReference type="EMBL" id="MSZX01000014">
    <property type="protein sequence ID" value="OPA73784.1"/>
    <property type="molecule type" value="Genomic_DNA"/>
</dbReference>
<proteinExistence type="predicted"/>
<dbReference type="Pfam" id="PF20434">
    <property type="entry name" value="BD-FAE"/>
    <property type="match status" value="1"/>
</dbReference>
<feature type="domain" description="BD-FAE-like" evidence="2">
    <location>
        <begin position="23"/>
        <end position="243"/>
    </location>
</feature>
<dbReference type="PANTHER" id="PTHR48081">
    <property type="entry name" value="AB HYDROLASE SUPERFAMILY PROTEIN C4A8.06C"/>
    <property type="match status" value="1"/>
</dbReference>
<accession>A0A1T2X1P0</accession>
<dbReference type="SUPFAM" id="SSF53474">
    <property type="entry name" value="alpha/beta-Hydrolases"/>
    <property type="match status" value="1"/>
</dbReference>
<dbReference type="Proteomes" id="UP000190188">
    <property type="component" value="Unassembled WGS sequence"/>
</dbReference>